<evidence type="ECO:0000259" key="1">
    <source>
        <dbReference type="Pfam" id="PF13456"/>
    </source>
</evidence>
<dbReference type="InterPro" id="IPR044730">
    <property type="entry name" value="RNase_H-like_dom_plant"/>
</dbReference>
<comment type="caution">
    <text evidence="2">The sequence shown here is derived from an EMBL/GenBank/DDBJ whole genome shotgun (WGS) entry which is preliminary data.</text>
</comment>
<dbReference type="CDD" id="cd06222">
    <property type="entry name" value="RNase_H_like"/>
    <property type="match status" value="1"/>
</dbReference>
<organism evidence="2 3">
    <name type="scientific">Hibiscus syriacus</name>
    <name type="common">Rose of Sharon</name>
    <dbReference type="NCBI Taxonomy" id="106335"/>
    <lineage>
        <taxon>Eukaryota</taxon>
        <taxon>Viridiplantae</taxon>
        <taxon>Streptophyta</taxon>
        <taxon>Embryophyta</taxon>
        <taxon>Tracheophyta</taxon>
        <taxon>Spermatophyta</taxon>
        <taxon>Magnoliopsida</taxon>
        <taxon>eudicotyledons</taxon>
        <taxon>Gunneridae</taxon>
        <taxon>Pentapetalae</taxon>
        <taxon>rosids</taxon>
        <taxon>malvids</taxon>
        <taxon>Malvales</taxon>
        <taxon>Malvaceae</taxon>
        <taxon>Malvoideae</taxon>
        <taxon>Hibiscus</taxon>
    </lineage>
</organism>
<feature type="domain" description="RNase H type-1" evidence="1">
    <location>
        <begin position="96"/>
        <end position="163"/>
    </location>
</feature>
<evidence type="ECO:0000313" key="3">
    <source>
        <dbReference type="Proteomes" id="UP000436088"/>
    </source>
</evidence>
<sequence>MSLASCYVEVENWEMREQPVSGTPLCSSDNQLVAQSHSVPVQWMLTVLDKRNAYVLDDCLTPGWQVVWSSKAFLAAFDATNGISSLSLSHGGYHLISAVGIIARDHYGAMVACHAIPLNGGYAIVVAEANAITYGIQLAVELQFAHVWIESDATNVVRQLTSSHLDISTVGFHLAQT</sequence>
<dbReference type="GO" id="GO:0004523">
    <property type="term" value="F:RNA-DNA hybrid ribonuclease activity"/>
    <property type="evidence" value="ECO:0007669"/>
    <property type="project" value="InterPro"/>
</dbReference>
<dbReference type="PANTHER" id="PTHR47074">
    <property type="entry name" value="BNAC02G40300D PROTEIN"/>
    <property type="match status" value="1"/>
</dbReference>
<reference evidence="2" key="1">
    <citation type="submission" date="2019-09" db="EMBL/GenBank/DDBJ databases">
        <title>Draft genome information of white flower Hibiscus syriacus.</title>
        <authorList>
            <person name="Kim Y.-M."/>
        </authorList>
    </citation>
    <scope>NUCLEOTIDE SEQUENCE [LARGE SCALE GENOMIC DNA]</scope>
    <source>
        <strain evidence="2">YM2019G1</strain>
    </source>
</reference>
<dbReference type="InterPro" id="IPR002156">
    <property type="entry name" value="RNaseH_domain"/>
</dbReference>
<name>A0A6A2Z1Y0_HIBSY</name>
<evidence type="ECO:0000313" key="2">
    <source>
        <dbReference type="EMBL" id="KAE8685924.1"/>
    </source>
</evidence>
<accession>A0A6A2Z1Y0</accession>
<dbReference type="InterPro" id="IPR052929">
    <property type="entry name" value="RNase_H-like_EbsB-rel"/>
</dbReference>
<dbReference type="GO" id="GO:0003676">
    <property type="term" value="F:nucleic acid binding"/>
    <property type="evidence" value="ECO:0007669"/>
    <property type="project" value="InterPro"/>
</dbReference>
<dbReference type="AlphaFoldDB" id="A0A6A2Z1Y0"/>
<dbReference type="Proteomes" id="UP000436088">
    <property type="component" value="Unassembled WGS sequence"/>
</dbReference>
<proteinExistence type="predicted"/>
<gene>
    <name evidence="2" type="ORF">F3Y22_tig00111088pilonHSYRG00147</name>
</gene>
<dbReference type="PANTHER" id="PTHR47074:SF11">
    <property type="entry name" value="REVERSE TRANSCRIPTASE-LIKE PROTEIN"/>
    <property type="match status" value="1"/>
</dbReference>
<dbReference type="Pfam" id="PF13456">
    <property type="entry name" value="RVT_3"/>
    <property type="match status" value="1"/>
</dbReference>
<protein>
    <recommendedName>
        <fullName evidence="1">RNase H type-1 domain-containing protein</fullName>
    </recommendedName>
</protein>
<dbReference type="EMBL" id="VEPZ02001227">
    <property type="protein sequence ID" value="KAE8685924.1"/>
    <property type="molecule type" value="Genomic_DNA"/>
</dbReference>
<keyword evidence="3" id="KW-1185">Reference proteome</keyword>